<accession>A0A8T7M0T9</accession>
<dbReference type="PANTHER" id="PTHR38009:SF1">
    <property type="entry name" value="CONSERVED HYPOTHETICAL PHAGE TAIL PROTEIN"/>
    <property type="match status" value="1"/>
</dbReference>
<dbReference type="PANTHER" id="PTHR38009">
    <property type="entry name" value="CONSERVED HYPOTHETICAL PHAGE TAIL PROTEIN"/>
    <property type="match status" value="1"/>
</dbReference>
<evidence type="ECO:0000313" key="2">
    <source>
        <dbReference type="EMBL" id="WJW67432.1"/>
    </source>
</evidence>
<dbReference type="InterPro" id="IPR010667">
    <property type="entry name" value="Phage_T4_Gp19"/>
</dbReference>
<reference evidence="1 3" key="1">
    <citation type="submission" date="2020-06" db="EMBL/GenBank/DDBJ databases">
        <title>Anoxygenic phototrophic Chloroflexota member uses a Type I reaction center.</title>
        <authorList>
            <person name="Tsuji J.M."/>
            <person name="Shaw N.A."/>
            <person name="Nagashima S."/>
            <person name="Venkiteswaran J."/>
            <person name="Schiff S.L."/>
            <person name="Hanada S."/>
            <person name="Tank M."/>
            <person name="Neufeld J.D."/>
        </authorList>
    </citation>
    <scope>NUCLEOTIDE SEQUENCE [LARGE SCALE GENOMIC DNA]</scope>
    <source>
        <strain evidence="1">L227-S17</strain>
    </source>
</reference>
<evidence type="ECO:0000313" key="1">
    <source>
        <dbReference type="EMBL" id="NWJ45559.1"/>
    </source>
</evidence>
<organism evidence="1 3">
    <name type="scientific">Candidatus Chlorohelix allophototropha</name>
    <dbReference type="NCBI Taxonomy" id="3003348"/>
    <lineage>
        <taxon>Bacteria</taxon>
        <taxon>Bacillati</taxon>
        <taxon>Chloroflexota</taxon>
        <taxon>Chloroflexia</taxon>
        <taxon>Candidatus Chloroheliales</taxon>
        <taxon>Candidatus Chloroheliaceae</taxon>
        <taxon>Candidatus Chlorohelix</taxon>
    </lineage>
</organism>
<keyword evidence="4" id="KW-1185">Reference proteome</keyword>
<gene>
    <name evidence="1" type="ORF">HXX08_06750</name>
    <name evidence="2" type="ORF">OZ401_000698</name>
</gene>
<name>A0A8T7M0T9_9CHLR</name>
<dbReference type="AlphaFoldDB" id="A0A8T7M0T9"/>
<dbReference type="GO" id="GO:0005198">
    <property type="term" value="F:structural molecule activity"/>
    <property type="evidence" value="ECO:0007669"/>
    <property type="project" value="InterPro"/>
</dbReference>
<dbReference type="InterPro" id="IPR011747">
    <property type="entry name" value="CHP02241"/>
</dbReference>
<dbReference type="Proteomes" id="UP000521676">
    <property type="component" value="Unassembled WGS sequence"/>
</dbReference>
<reference evidence="2" key="2">
    <citation type="journal article" date="2024" name="Nature">
        <title>Anoxygenic phototroph of the Chloroflexota uses a type I reaction centre.</title>
        <authorList>
            <person name="Tsuji J.M."/>
            <person name="Shaw N.A."/>
            <person name="Nagashima S."/>
            <person name="Venkiteswaran J.J."/>
            <person name="Schiff S.L."/>
            <person name="Watanabe T."/>
            <person name="Fukui M."/>
            <person name="Hanada S."/>
            <person name="Tank M."/>
            <person name="Neufeld J.D."/>
        </authorList>
    </citation>
    <scope>NUCLEOTIDE SEQUENCE</scope>
    <source>
        <strain evidence="2">L227-S17</strain>
    </source>
</reference>
<evidence type="ECO:0000313" key="4">
    <source>
        <dbReference type="Proteomes" id="UP001431572"/>
    </source>
</evidence>
<protein>
    <submittedName>
        <fullName evidence="1">Phage tail protein</fullName>
    </submittedName>
</protein>
<sequence>MTINASISASISTGPASRKDPLLPSKFWIEINGVMEAFFTECSGLSIQTEVMEYKEGGLNSRTHKLPVRSTFSNITLKKGMTTSSLIYQWYMKTVQGKPETHDFSIIVYSSSSPGKPVKRWNVSKAYPIKWSSSEFKASDGQGHLVETIELVHNGFVEVPQSI</sequence>
<proteinExistence type="predicted"/>
<dbReference type="RefSeq" id="WP_341469325.1">
    <property type="nucleotide sequence ID" value="NZ_CP128399.1"/>
</dbReference>
<evidence type="ECO:0000313" key="3">
    <source>
        <dbReference type="Proteomes" id="UP000521676"/>
    </source>
</evidence>
<dbReference type="Proteomes" id="UP001431572">
    <property type="component" value="Chromosome 1"/>
</dbReference>
<dbReference type="Pfam" id="PF06841">
    <property type="entry name" value="Phage_T4_gp19"/>
    <property type="match status" value="1"/>
</dbReference>
<dbReference type="EMBL" id="JACATZ010000001">
    <property type="protein sequence ID" value="NWJ45559.1"/>
    <property type="molecule type" value="Genomic_DNA"/>
</dbReference>
<dbReference type="NCBIfam" id="TIGR02241">
    <property type="entry name" value="conserved hypothetical phage tail region protein"/>
    <property type="match status" value="1"/>
</dbReference>
<dbReference type="EMBL" id="CP128399">
    <property type="protein sequence ID" value="WJW67432.1"/>
    <property type="molecule type" value="Genomic_DNA"/>
</dbReference>